<accession>A0A166WPQ9</accession>
<organism evidence="1 2">
    <name type="scientific">Athelia psychrophila</name>
    <dbReference type="NCBI Taxonomy" id="1759441"/>
    <lineage>
        <taxon>Eukaryota</taxon>
        <taxon>Fungi</taxon>
        <taxon>Dikarya</taxon>
        <taxon>Basidiomycota</taxon>
        <taxon>Agaricomycotina</taxon>
        <taxon>Agaricomycetes</taxon>
        <taxon>Agaricomycetidae</taxon>
        <taxon>Atheliales</taxon>
        <taxon>Atheliaceae</taxon>
        <taxon>Athelia</taxon>
    </lineage>
</organism>
<reference evidence="1 2" key="1">
    <citation type="journal article" date="2016" name="Mol. Biol. Evol.">
        <title>Comparative Genomics of Early-Diverging Mushroom-Forming Fungi Provides Insights into the Origins of Lignocellulose Decay Capabilities.</title>
        <authorList>
            <person name="Nagy L.G."/>
            <person name="Riley R."/>
            <person name="Tritt A."/>
            <person name="Adam C."/>
            <person name="Daum C."/>
            <person name="Floudas D."/>
            <person name="Sun H."/>
            <person name="Yadav J.S."/>
            <person name="Pangilinan J."/>
            <person name="Larsson K.H."/>
            <person name="Matsuura K."/>
            <person name="Barry K."/>
            <person name="Labutti K."/>
            <person name="Kuo R."/>
            <person name="Ohm R.A."/>
            <person name="Bhattacharya S.S."/>
            <person name="Shirouzu T."/>
            <person name="Yoshinaga Y."/>
            <person name="Martin F.M."/>
            <person name="Grigoriev I.V."/>
            <person name="Hibbett D.S."/>
        </authorList>
    </citation>
    <scope>NUCLEOTIDE SEQUENCE [LARGE SCALE GENOMIC DNA]</scope>
    <source>
        <strain evidence="1 2">CBS 109695</strain>
    </source>
</reference>
<dbReference type="EMBL" id="KV417481">
    <property type="protein sequence ID" value="KZP33974.1"/>
    <property type="molecule type" value="Genomic_DNA"/>
</dbReference>
<name>A0A166WPQ9_9AGAM</name>
<keyword evidence="2" id="KW-1185">Reference proteome</keyword>
<evidence type="ECO:0000313" key="1">
    <source>
        <dbReference type="EMBL" id="KZP33974.1"/>
    </source>
</evidence>
<evidence type="ECO:0000313" key="2">
    <source>
        <dbReference type="Proteomes" id="UP000076532"/>
    </source>
</evidence>
<sequence>MHPLRLTYSTPGVSRARALAMTSTRPDRDPFHSSHDYAAVEYARSLHQSSLRSSAIIPI</sequence>
<dbReference type="Proteomes" id="UP000076532">
    <property type="component" value="Unassembled WGS sequence"/>
</dbReference>
<dbReference type="AlphaFoldDB" id="A0A166WPQ9"/>
<gene>
    <name evidence="1" type="ORF">FIBSPDRAFT_847105</name>
</gene>
<proteinExistence type="predicted"/>
<protein>
    <submittedName>
        <fullName evidence="1">Uncharacterized protein</fullName>
    </submittedName>
</protein>